<protein>
    <submittedName>
        <fullName evidence="2">Uncharacterized protein</fullName>
    </submittedName>
</protein>
<organism evidence="2 3">
    <name type="scientific">Colletotrichum higginsianum (strain IMI 349063)</name>
    <name type="common">Crucifer anthracnose fungus</name>
    <dbReference type="NCBI Taxonomy" id="759273"/>
    <lineage>
        <taxon>Eukaryota</taxon>
        <taxon>Fungi</taxon>
        <taxon>Dikarya</taxon>
        <taxon>Ascomycota</taxon>
        <taxon>Pezizomycotina</taxon>
        <taxon>Sordariomycetes</taxon>
        <taxon>Hypocreomycetidae</taxon>
        <taxon>Glomerellales</taxon>
        <taxon>Glomerellaceae</taxon>
        <taxon>Colletotrichum</taxon>
        <taxon>Colletotrichum destructivum species complex</taxon>
    </lineage>
</organism>
<sequence>MGSTITPPLPEIHQHTRRVDPSEEAVADYTACIQQLWGQLSEKERTYLTEAKAVTQKMLQHCFAGFAVYGRMQLASFFSETLRPNLPVVPTVGKALYQIIGPVLEQRRLPKASDIENETRGPSAPALAAASSRSAAPKTATASVARVANAGSSYERTIRNIIGLAEPIRKCPRVAEIYDIITHQARYHLLQARDRNAGAKTPPWPLKGIVMLDTPAMAFYVAFALQLRDNEEKAPFMSSGALLRPRIQVMFVPAVSRTKEDMRTLAVHWLQRAASSEADANICKVIVTTFSAAGTGLDGLQNTLSYIIYPLVPLSATAGEQADGRIQRTGQQYDTAKYTITIPSDLYDLLRSYARIKLAIRDGENNISIPLIKELLGPADES</sequence>
<dbReference type="SUPFAM" id="SSF52540">
    <property type="entry name" value="P-loop containing nucleoside triphosphate hydrolases"/>
    <property type="match status" value="1"/>
</dbReference>
<keyword evidence="3" id="KW-1185">Reference proteome</keyword>
<dbReference type="OrthoDB" id="4855160at2759"/>
<evidence type="ECO:0000256" key="1">
    <source>
        <dbReference type="SAM" id="MobiDB-lite"/>
    </source>
</evidence>
<dbReference type="KEGG" id="chig:CH63R_14431"/>
<dbReference type="EMBL" id="LTAN01000011">
    <property type="protein sequence ID" value="OBR02130.1"/>
    <property type="molecule type" value="Genomic_DNA"/>
</dbReference>
<dbReference type="AlphaFoldDB" id="A0A1B7XQT8"/>
<accession>A0A1B7XQT8</accession>
<dbReference type="InterPro" id="IPR027417">
    <property type="entry name" value="P-loop_NTPase"/>
</dbReference>
<feature type="region of interest" description="Disordered" evidence="1">
    <location>
        <begin position="113"/>
        <end position="132"/>
    </location>
</feature>
<feature type="compositionally biased region" description="Low complexity" evidence="1">
    <location>
        <begin position="122"/>
        <end position="132"/>
    </location>
</feature>
<evidence type="ECO:0000313" key="3">
    <source>
        <dbReference type="Proteomes" id="UP000092177"/>
    </source>
</evidence>
<dbReference type="VEuPathDB" id="FungiDB:CH63R_14431"/>
<comment type="caution">
    <text evidence="2">The sequence shown here is derived from an EMBL/GenBank/DDBJ whole genome shotgun (WGS) entry which is preliminary data.</text>
</comment>
<dbReference type="GeneID" id="28873512"/>
<evidence type="ECO:0000313" key="2">
    <source>
        <dbReference type="EMBL" id="OBR02130.1"/>
    </source>
</evidence>
<reference evidence="3" key="1">
    <citation type="journal article" date="2017" name="BMC Genomics">
        <title>Gapless genome assembly of Colletotrichum higginsianum reveals chromosome structure and association of transposable elements with secondary metabolite gene clusters.</title>
        <authorList>
            <person name="Dallery J.-F."/>
            <person name="Lapalu N."/>
            <person name="Zampounis A."/>
            <person name="Pigne S."/>
            <person name="Luyten I."/>
            <person name="Amselem J."/>
            <person name="Wittenberg A.H.J."/>
            <person name="Zhou S."/>
            <person name="de Queiroz M.V."/>
            <person name="Robin G.P."/>
            <person name="Auger A."/>
            <person name="Hainaut M."/>
            <person name="Henrissat B."/>
            <person name="Kim K.-T."/>
            <person name="Lee Y.-H."/>
            <person name="Lespinet O."/>
            <person name="Schwartz D.C."/>
            <person name="Thon M.R."/>
            <person name="O'Connell R.J."/>
        </authorList>
    </citation>
    <scope>NUCLEOTIDE SEQUENCE [LARGE SCALE GENOMIC DNA]</scope>
    <source>
        <strain evidence="3">IMI 349063</strain>
    </source>
</reference>
<name>A0A1B7XQT8_COLHI</name>
<proteinExistence type="predicted"/>
<gene>
    <name evidence="2" type="ORF">CH63R_14431</name>
</gene>
<dbReference type="Proteomes" id="UP000092177">
    <property type="component" value="Chromosome 11"/>
</dbReference>
<dbReference type="RefSeq" id="XP_018150648.1">
    <property type="nucleotide sequence ID" value="XM_018309405.1"/>
</dbReference>